<gene>
    <name evidence="1" type="ORF">QQF64_031685</name>
</gene>
<protein>
    <submittedName>
        <fullName evidence="1">Uncharacterized protein</fullName>
    </submittedName>
</protein>
<evidence type="ECO:0000313" key="1">
    <source>
        <dbReference type="EMBL" id="KAL1269396.1"/>
    </source>
</evidence>
<dbReference type="PANTHER" id="PTHR24401">
    <property type="entry name" value="SI:CH211-243P7.3-RELATED"/>
    <property type="match status" value="1"/>
</dbReference>
<dbReference type="EMBL" id="JAYMGO010000008">
    <property type="protein sequence ID" value="KAL1269396.1"/>
    <property type="molecule type" value="Genomic_DNA"/>
</dbReference>
<proteinExistence type="predicted"/>
<accession>A0ABR3MXN0</accession>
<keyword evidence="2" id="KW-1185">Reference proteome</keyword>
<organism evidence="1 2">
    <name type="scientific">Cirrhinus molitorella</name>
    <name type="common">mud carp</name>
    <dbReference type="NCBI Taxonomy" id="172907"/>
    <lineage>
        <taxon>Eukaryota</taxon>
        <taxon>Metazoa</taxon>
        <taxon>Chordata</taxon>
        <taxon>Craniata</taxon>
        <taxon>Vertebrata</taxon>
        <taxon>Euteleostomi</taxon>
        <taxon>Actinopterygii</taxon>
        <taxon>Neopterygii</taxon>
        <taxon>Teleostei</taxon>
        <taxon>Ostariophysi</taxon>
        <taxon>Cypriniformes</taxon>
        <taxon>Cyprinidae</taxon>
        <taxon>Labeoninae</taxon>
        <taxon>Labeonini</taxon>
        <taxon>Cirrhinus</taxon>
    </lineage>
</organism>
<dbReference type="Proteomes" id="UP001558613">
    <property type="component" value="Unassembled WGS sequence"/>
</dbReference>
<comment type="caution">
    <text evidence="1">The sequence shown here is derived from an EMBL/GenBank/DDBJ whole genome shotgun (WGS) entry which is preliminary data.</text>
</comment>
<evidence type="ECO:0000313" key="2">
    <source>
        <dbReference type="Proteomes" id="UP001558613"/>
    </source>
</evidence>
<dbReference type="PANTHER" id="PTHR24401:SF29">
    <property type="entry name" value="SI:CH211-243P7.3-RELATED"/>
    <property type="match status" value="1"/>
</dbReference>
<sequence length="133" mass="14318">MWLLLLERTPELSESALQFGQYRGKTFKWLLSNDVGHAAMKLAGDAAGTAAWVTEGQGKGKGLLSMCSGLVEHYRRAGEAHPQVLYVDRDCCSTGACIFEWDAGDVERLKKACGAASSPIKSWQGTVIAVTAL</sequence>
<name>A0ABR3MXN0_9TELE</name>
<reference evidence="1 2" key="1">
    <citation type="submission" date="2023-09" db="EMBL/GenBank/DDBJ databases">
        <authorList>
            <person name="Wang M."/>
        </authorList>
    </citation>
    <scope>NUCLEOTIDE SEQUENCE [LARGE SCALE GENOMIC DNA]</scope>
    <source>
        <strain evidence="1">GT-2023</strain>
        <tissue evidence="1">Liver</tissue>
    </source>
</reference>